<comment type="similarity">
    <text evidence="2">Belongs to the ribonuclease III family.</text>
</comment>
<keyword evidence="11" id="KW-1185">Reference proteome</keyword>
<feature type="active site" evidence="9">
    <location>
        <position position="118"/>
    </location>
</feature>
<comment type="subcellular location">
    <subcellularLocation>
        <location evidence="9">Cytoplasm</location>
    </subcellularLocation>
</comment>
<reference evidence="10 11" key="1">
    <citation type="submission" date="2018-11" db="EMBL/GenBank/DDBJ databases">
        <title>Genomes From Bacteria Associated with the Canine Oral Cavity: a Test Case for Automated Genome-Based Taxonomic Assignment.</title>
        <authorList>
            <person name="Coil D.A."/>
            <person name="Jospin G."/>
            <person name="Darling A.E."/>
            <person name="Wallis C."/>
            <person name="Davis I.J."/>
            <person name="Harris S."/>
            <person name="Eisen J.A."/>
            <person name="Holcombe L.J."/>
            <person name="O'Flynn C."/>
        </authorList>
    </citation>
    <scope>NUCLEOTIDE SEQUENCE [LARGE SCALE GENOMIC DNA]</scope>
    <source>
        <strain evidence="10 11">COT-280</strain>
    </source>
</reference>
<keyword evidence="3 9" id="KW-0698">rRNA processing</keyword>
<evidence type="ECO:0000256" key="9">
    <source>
        <dbReference type="HAMAP-Rule" id="MF_00104"/>
    </source>
</evidence>
<evidence type="ECO:0000256" key="8">
    <source>
        <dbReference type="ARBA" id="ARBA00022884"/>
    </source>
</evidence>
<dbReference type="GO" id="GO:0006397">
    <property type="term" value="P:mRNA processing"/>
    <property type="evidence" value="ECO:0007669"/>
    <property type="project" value="UniProtKB-UniRule"/>
</dbReference>
<feature type="active site" evidence="9">
    <location>
        <position position="46"/>
    </location>
</feature>
<evidence type="ECO:0000256" key="4">
    <source>
        <dbReference type="ARBA" id="ARBA00022664"/>
    </source>
</evidence>
<dbReference type="Pfam" id="PF00035">
    <property type="entry name" value="dsrm"/>
    <property type="match status" value="1"/>
</dbReference>
<dbReference type="GO" id="GO:0003725">
    <property type="term" value="F:double-stranded RNA binding"/>
    <property type="evidence" value="ECO:0007669"/>
    <property type="project" value="TreeGrafter"/>
</dbReference>
<evidence type="ECO:0000256" key="1">
    <source>
        <dbReference type="ARBA" id="ARBA00000109"/>
    </source>
</evidence>
<dbReference type="Gene3D" id="1.10.1520.10">
    <property type="entry name" value="Ribonuclease III domain"/>
    <property type="match status" value="1"/>
</dbReference>
<dbReference type="EMBL" id="RQYC01000008">
    <property type="protein sequence ID" value="RRD90060.1"/>
    <property type="molecule type" value="Genomic_DNA"/>
</dbReference>
<evidence type="ECO:0000256" key="3">
    <source>
        <dbReference type="ARBA" id="ARBA00022552"/>
    </source>
</evidence>
<dbReference type="PANTHER" id="PTHR11207">
    <property type="entry name" value="RIBONUCLEASE III"/>
    <property type="match status" value="1"/>
</dbReference>
<dbReference type="STRING" id="1121352.GCA_000620925_00033"/>
<keyword evidence="4 9" id="KW-0507">mRNA processing</keyword>
<comment type="cofactor">
    <cofactor evidence="9">
        <name>Mg(2+)</name>
        <dbReference type="ChEBI" id="CHEBI:18420"/>
    </cofactor>
</comment>
<organism evidence="10 11">
    <name type="scientific">Conchiformibius steedae</name>
    <dbReference type="NCBI Taxonomy" id="153493"/>
    <lineage>
        <taxon>Bacteria</taxon>
        <taxon>Pseudomonadati</taxon>
        <taxon>Pseudomonadota</taxon>
        <taxon>Betaproteobacteria</taxon>
        <taxon>Neisseriales</taxon>
        <taxon>Neisseriaceae</taxon>
        <taxon>Conchiformibius</taxon>
    </lineage>
</organism>
<dbReference type="RefSeq" id="WP_027020994.1">
    <property type="nucleotide sequence ID" value="NZ_CAMIGD010000065.1"/>
</dbReference>
<dbReference type="Proteomes" id="UP000269923">
    <property type="component" value="Unassembled WGS sequence"/>
</dbReference>
<dbReference type="GO" id="GO:0046872">
    <property type="term" value="F:metal ion binding"/>
    <property type="evidence" value="ECO:0007669"/>
    <property type="project" value="UniProtKB-KW"/>
</dbReference>
<dbReference type="SMART" id="SM00535">
    <property type="entry name" value="RIBOc"/>
    <property type="match status" value="1"/>
</dbReference>
<dbReference type="PROSITE" id="PS00517">
    <property type="entry name" value="RNASE_3_1"/>
    <property type="match status" value="1"/>
</dbReference>
<sequence>MAAEHDLHAFEQRIGHRFRNRKLLIRALTHRSFAAEHNERLEFVGDSILNYAVAKMLFEQFPKLPEGRLSPLRAALVRESRLAETARDLNMGALLHLGAGELKSGGRERPSILADALEAVFAAVSLDADFAAAEAVVRRLFADKVRQAEHLGWDKDPKTALQEILQGQKRPLPVYRIEQQTGAGNDARFDVACDLGALGKVFRARASSRRAAEQECAKQALAWLAGQGLS</sequence>
<dbReference type="GO" id="GO:0008033">
    <property type="term" value="P:tRNA processing"/>
    <property type="evidence" value="ECO:0007669"/>
    <property type="project" value="UniProtKB-KW"/>
</dbReference>
<dbReference type="AlphaFoldDB" id="A0A3P2A740"/>
<feature type="binding site" evidence="9">
    <location>
        <position position="118"/>
    </location>
    <ligand>
        <name>Mg(2+)</name>
        <dbReference type="ChEBI" id="CHEBI:18420"/>
    </ligand>
</feature>
<dbReference type="InterPro" id="IPR011907">
    <property type="entry name" value="RNase_III"/>
</dbReference>
<gene>
    <name evidence="9" type="primary">rnc</name>
    <name evidence="10" type="ORF">EII21_06460</name>
</gene>
<accession>A0A3P2A740</accession>
<dbReference type="Gene3D" id="3.30.160.20">
    <property type="match status" value="1"/>
</dbReference>
<keyword evidence="7 9" id="KW-0378">Hydrolase</keyword>
<dbReference type="GO" id="GO:0006364">
    <property type="term" value="P:rRNA processing"/>
    <property type="evidence" value="ECO:0007669"/>
    <property type="project" value="UniProtKB-UniRule"/>
</dbReference>
<evidence type="ECO:0000313" key="10">
    <source>
        <dbReference type="EMBL" id="RRD90060.1"/>
    </source>
</evidence>
<keyword evidence="5 9" id="KW-0540">Nuclease</keyword>
<dbReference type="InterPro" id="IPR036389">
    <property type="entry name" value="RNase_III_sf"/>
</dbReference>
<name>A0A3P2A740_9NEIS</name>
<dbReference type="SMART" id="SM00358">
    <property type="entry name" value="DSRM"/>
    <property type="match status" value="1"/>
</dbReference>
<dbReference type="EC" id="3.1.26.3" evidence="9"/>
<dbReference type="SUPFAM" id="SSF69065">
    <property type="entry name" value="RNase III domain-like"/>
    <property type="match status" value="1"/>
</dbReference>
<evidence type="ECO:0000256" key="7">
    <source>
        <dbReference type="ARBA" id="ARBA00022801"/>
    </source>
</evidence>
<keyword evidence="8 9" id="KW-0694">RNA-binding</keyword>
<dbReference type="NCBIfam" id="TIGR02191">
    <property type="entry name" value="RNaseIII"/>
    <property type="match status" value="1"/>
</dbReference>
<keyword evidence="9" id="KW-0460">Magnesium</keyword>
<dbReference type="GO" id="GO:0019843">
    <property type="term" value="F:rRNA binding"/>
    <property type="evidence" value="ECO:0007669"/>
    <property type="project" value="UniProtKB-KW"/>
</dbReference>
<dbReference type="InterPro" id="IPR014720">
    <property type="entry name" value="dsRBD_dom"/>
</dbReference>
<protein>
    <recommendedName>
        <fullName evidence="9">Ribonuclease 3</fullName>
        <ecNumber evidence="9">3.1.26.3</ecNumber>
    </recommendedName>
    <alternativeName>
        <fullName evidence="9">Ribonuclease III</fullName>
        <shortName evidence="9">RNase III</shortName>
    </alternativeName>
</protein>
<dbReference type="SUPFAM" id="SSF54768">
    <property type="entry name" value="dsRNA-binding domain-like"/>
    <property type="match status" value="1"/>
</dbReference>
<comment type="subunit">
    <text evidence="9">Homodimer.</text>
</comment>
<comment type="catalytic activity">
    <reaction evidence="1 9">
        <text>Endonucleolytic cleavage to 5'-phosphomonoester.</text>
        <dbReference type="EC" id="3.1.26.3"/>
    </reaction>
</comment>
<dbReference type="InterPro" id="IPR000999">
    <property type="entry name" value="RNase_III_dom"/>
</dbReference>
<dbReference type="CDD" id="cd00593">
    <property type="entry name" value="RIBOc"/>
    <property type="match status" value="1"/>
</dbReference>
<keyword evidence="6 9" id="KW-0255">Endonuclease</keyword>
<keyword evidence="9" id="KW-0479">Metal-binding</keyword>
<dbReference type="OrthoDB" id="9805026at2"/>
<comment type="function">
    <text evidence="9">Digests double-stranded RNA. Involved in the processing of primary rRNA transcript to yield the immediate precursors to the large and small rRNAs (23S and 16S). Processes some mRNAs, and tRNAs when they are encoded in the rRNA operon. Processes pre-crRNA and tracrRNA of type II CRISPR loci if present in the organism.</text>
</comment>
<evidence type="ECO:0000256" key="6">
    <source>
        <dbReference type="ARBA" id="ARBA00022759"/>
    </source>
</evidence>
<dbReference type="GO" id="GO:0010468">
    <property type="term" value="P:regulation of gene expression"/>
    <property type="evidence" value="ECO:0007669"/>
    <property type="project" value="TreeGrafter"/>
</dbReference>
<keyword evidence="9" id="KW-0699">rRNA-binding</keyword>
<dbReference type="FunFam" id="1.10.1520.10:FF:000001">
    <property type="entry name" value="Ribonuclease 3"/>
    <property type="match status" value="1"/>
</dbReference>
<feature type="binding site" evidence="9">
    <location>
        <position position="115"/>
    </location>
    <ligand>
        <name>Mg(2+)</name>
        <dbReference type="ChEBI" id="CHEBI:18420"/>
    </ligand>
</feature>
<dbReference type="Pfam" id="PF14622">
    <property type="entry name" value="Ribonucleas_3_3"/>
    <property type="match status" value="1"/>
</dbReference>
<dbReference type="CDD" id="cd10845">
    <property type="entry name" value="DSRM_RNAse_III_family"/>
    <property type="match status" value="1"/>
</dbReference>
<dbReference type="GO" id="GO:0005737">
    <property type="term" value="C:cytoplasm"/>
    <property type="evidence" value="ECO:0007669"/>
    <property type="project" value="UniProtKB-SubCell"/>
</dbReference>
<dbReference type="HAMAP" id="MF_00104">
    <property type="entry name" value="RNase_III"/>
    <property type="match status" value="1"/>
</dbReference>
<dbReference type="PANTHER" id="PTHR11207:SF0">
    <property type="entry name" value="RIBONUCLEASE 3"/>
    <property type="match status" value="1"/>
</dbReference>
<dbReference type="PROSITE" id="PS50137">
    <property type="entry name" value="DS_RBD"/>
    <property type="match status" value="1"/>
</dbReference>
<dbReference type="GO" id="GO:0004525">
    <property type="term" value="F:ribonuclease III activity"/>
    <property type="evidence" value="ECO:0007669"/>
    <property type="project" value="UniProtKB-UniRule"/>
</dbReference>
<proteinExistence type="inferred from homology"/>
<evidence type="ECO:0000313" key="11">
    <source>
        <dbReference type="Proteomes" id="UP000269923"/>
    </source>
</evidence>
<keyword evidence="9" id="KW-0819">tRNA processing</keyword>
<evidence type="ECO:0000256" key="2">
    <source>
        <dbReference type="ARBA" id="ARBA00010183"/>
    </source>
</evidence>
<keyword evidence="9" id="KW-0963">Cytoplasm</keyword>
<feature type="binding site" evidence="9">
    <location>
        <position position="42"/>
    </location>
    <ligand>
        <name>Mg(2+)</name>
        <dbReference type="ChEBI" id="CHEBI:18420"/>
    </ligand>
</feature>
<comment type="caution">
    <text evidence="10">The sequence shown here is derived from an EMBL/GenBank/DDBJ whole genome shotgun (WGS) entry which is preliminary data.</text>
</comment>
<dbReference type="PROSITE" id="PS50142">
    <property type="entry name" value="RNASE_3_2"/>
    <property type="match status" value="1"/>
</dbReference>
<evidence type="ECO:0000256" key="5">
    <source>
        <dbReference type="ARBA" id="ARBA00022722"/>
    </source>
</evidence>